<dbReference type="InterPro" id="IPR053146">
    <property type="entry name" value="QDO-like"/>
</dbReference>
<reference evidence="2" key="2">
    <citation type="submission" date="2023-05" db="EMBL/GenBank/DDBJ databases">
        <authorList>
            <consortium name="Lawrence Berkeley National Laboratory"/>
            <person name="Steindorff A."/>
            <person name="Hensen N."/>
            <person name="Bonometti L."/>
            <person name="Westerberg I."/>
            <person name="Brannstrom I.O."/>
            <person name="Guillou S."/>
            <person name="Cros-Aarteil S."/>
            <person name="Calhoun S."/>
            <person name="Haridas S."/>
            <person name="Kuo A."/>
            <person name="Mondo S."/>
            <person name="Pangilinan J."/>
            <person name="Riley R."/>
            <person name="Labutti K."/>
            <person name="Andreopoulos B."/>
            <person name="Lipzen A."/>
            <person name="Chen C."/>
            <person name="Yanf M."/>
            <person name="Daum C."/>
            <person name="Ng V."/>
            <person name="Clum A."/>
            <person name="Ohm R."/>
            <person name="Martin F."/>
            <person name="Silar P."/>
            <person name="Natvig D."/>
            <person name="Lalanne C."/>
            <person name="Gautier V."/>
            <person name="Ament-Velasquez S.L."/>
            <person name="Kruys A."/>
            <person name="Hutchinson M.I."/>
            <person name="Powell A.J."/>
            <person name="Barry K."/>
            <person name="Miller A.N."/>
            <person name="Grigoriev I.V."/>
            <person name="Debuchy R."/>
            <person name="Gladieux P."/>
            <person name="Thoren M.H."/>
            <person name="Johannesson H."/>
        </authorList>
    </citation>
    <scope>NUCLEOTIDE SEQUENCE</scope>
    <source>
        <strain evidence="2">CBS 103.79</strain>
    </source>
</reference>
<proteinExistence type="predicted"/>
<protein>
    <recommendedName>
        <fullName evidence="1">Cupin type-2 domain-containing protein</fullName>
    </recommendedName>
</protein>
<accession>A0AAN6MF11</accession>
<gene>
    <name evidence="2" type="ORF">C8A05DRAFT_46886</name>
</gene>
<dbReference type="PANTHER" id="PTHR36440:SF1">
    <property type="entry name" value="PUTATIVE (AFU_ORTHOLOGUE AFUA_8G07350)-RELATED"/>
    <property type="match status" value="1"/>
</dbReference>
<dbReference type="SUPFAM" id="SSF51182">
    <property type="entry name" value="RmlC-like cupins"/>
    <property type="match status" value="1"/>
</dbReference>
<evidence type="ECO:0000313" key="3">
    <source>
        <dbReference type="Proteomes" id="UP001303889"/>
    </source>
</evidence>
<keyword evidence="3" id="KW-1185">Reference proteome</keyword>
<dbReference type="Pfam" id="PF07883">
    <property type="entry name" value="Cupin_2"/>
    <property type="match status" value="1"/>
</dbReference>
<dbReference type="Gene3D" id="2.60.120.10">
    <property type="entry name" value="Jelly Rolls"/>
    <property type="match status" value="1"/>
</dbReference>
<organism evidence="2 3">
    <name type="scientific">Staphylotrichum tortipilum</name>
    <dbReference type="NCBI Taxonomy" id="2831512"/>
    <lineage>
        <taxon>Eukaryota</taxon>
        <taxon>Fungi</taxon>
        <taxon>Dikarya</taxon>
        <taxon>Ascomycota</taxon>
        <taxon>Pezizomycotina</taxon>
        <taxon>Sordariomycetes</taxon>
        <taxon>Sordariomycetidae</taxon>
        <taxon>Sordariales</taxon>
        <taxon>Chaetomiaceae</taxon>
        <taxon>Staphylotrichum</taxon>
    </lineage>
</organism>
<evidence type="ECO:0000259" key="1">
    <source>
        <dbReference type="Pfam" id="PF07883"/>
    </source>
</evidence>
<dbReference type="InterPro" id="IPR011051">
    <property type="entry name" value="RmlC_Cupin_sf"/>
</dbReference>
<dbReference type="InterPro" id="IPR013096">
    <property type="entry name" value="Cupin_2"/>
</dbReference>
<dbReference type="Proteomes" id="UP001303889">
    <property type="component" value="Unassembled WGS sequence"/>
</dbReference>
<reference evidence="2" key="1">
    <citation type="journal article" date="2023" name="Mol. Phylogenet. Evol.">
        <title>Genome-scale phylogeny and comparative genomics of the fungal order Sordariales.</title>
        <authorList>
            <person name="Hensen N."/>
            <person name="Bonometti L."/>
            <person name="Westerberg I."/>
            <person name="Brannstrom I.O."/>
            <person name="Guillou S."/>
            <person name="Cros-Aarteil S."/>
            <person name="Calhoun S."/>
            <person name="Haridas S."/>
            <person name="Kuo A."/>
            <person name="Mondo S."/>
            <person name="Pangilinan J."/>
            <person name="Riley R."/>
            <person name="LaButti K."/>
            <person name="Andreopoulos B."/>
            <person name="Lipzen A."/>
            <person name="Chen C."/>
            <person name="Yan M."/>
            <person name="Daum C."/>
            <person name="Ng V."/>
            <person name="Clum A."/>
            <person name="Steindorff A."/>
            <person name="Ohm R.A."/>
            <person name="Martin F."/>
            <person name="Silar P."/>
            <person name="Natvig D.O."/>
            <person name="Lalanne C."/>
            <person name="Gautier V."/>
            <person name="Ament-Velasquez S.L."/>
            <person name="Kruys A."/>
            <person name="Hutchinson M.I."/>
            <person name="Powell A.J."/>
            <person name="Barry K."/>
            <person name="Miller A.N."/>
            <person name="Grigoriev I.V."/>
            <person name="Debuchy R."/>
            <person name="Gladieux P."/>
            <person name="Hiltunen Thoren M."/>
            <person name="Johannesson H."/>
        </authorList>
    </citation>
    <scope>NUCLEOTIDE SEQUENCE</scope>
    <source>
        <strain evidence="2">CBS 103.79</strain>
    </source>
</reference>
<dbReference type="PANTHER" id="PTHR36440">
    <property type="entry name" value="PUTATIVE (AFU_ORTHOLOGUE AFUA_8G07350)-RELATED"/>
    <property type="match status" value="1"/>
</dbReference>
<name>A0AAN6MF11_9PEZI</name>
<feature type="domain" description="Cupin type-2" evidence="1">
    <location>
        <begin position="45"/>
        <end position="114"/>
    </location>
</feature>
<dbReference type="InterPro" id="IPR014710">
    <property type="entry name" value="RmlC-like_jellyroll"/>
</dbReference>
<dbReference type="AlphaFoldDB" id="A0AAN6MF11"/>
<sequence>MPPPHAPVLAYLSPSSTAETLYIGPLTIRVLEDGTRIENRVSAVLLSVPAGKSGPPMHWHRFHDELFLVTKGRLTFVTAEGEVTAGVGDLMTVPPKAVHTFRNASEEEDCEYYMTATPAQYVDYFRMLAKAAEAGKPLTPASVEHLMALFGTFPPDVESEP</sequence>
<dbReference type="EMBL" id="MU855860">
    <property type="protein sequence ID" value="KAK3898916.1"/>
    <property type="molecule type" value="Genomic_DNA"/>
</dbReference>
<evidence type="ECO:0000313" key="2">
    <source>
        <dbReference type="EMBL" id="KAK3898916.1"/>
    </source>
</evidence>
<comment type="caution">
    <text evidence="2">The sequence shown here is derived from an EMBL/GenBank/DDBJ whole genome shotgun (WGS) entry which is preliminary data.</text>
</comment>